<name>A0A5A7P1K8_STRAF</name>
<reference evidence="2" key="1">
    <citation type="journal article" date="2019" name="Curr. Biol.">
        <title>Genome Sequence of Striga asiatica Provides Insight into the Evolution of Plant Parasitism.</title>
        <authorList>
            <person name="Yoshida S."/>
            <person name="Kim S."/>
            <person name="Wafula E.K."/>
            <person name="Tanskanen J."/>
            <person name="Kim Y.M."/>
            <person name="Honaas L."/>
            <person name="Yang Z."/>
            <person name="Spallek T."/>
            <person name="Conn C.E."/>
            <person name="Ichihashi Y."/>
            <person name="Cheong K."/>
            <person name="Cui S."/>
            <person name="Der J.P."/>
            <person name="Gundlach H."/>
            <person name="Jiao Y."/>
            <person name="Hori C."/>
            <person name="Ishida J.K."/>
            <person name="Kasahara H."/>
            <person name="Kiba T."/>
            <person name="Kim M.S."/>
            <person name="Koo N."/>
            <person name="Laohavisit A."/>
            <person name="Lee Y.H."/>
            <person name="Lumba S."/>
            <person name="McCourt P."/>
            <person name="Mortimer J.C."/>
            <person name="Mutuku J.M."/>
            <person name="Nomura T."/>
            <person name="Sasaki-Sekimoto Y."/>
            <person name="Seto Y."/>
            <person name="Wang Y."/>
            <person name="Wakatake T."/>
            <person name="Sakakibara H."/>
            <person name="Demura T."/>
            <person name="Yamaguchi S."/>
            <person name="Yoneyama K."/>
            <person name="Manabe R.I."/>
            <person name="Nelson D.C."/>
            <person name="Schulman A.H."/>
            <person name="Timko M.P."/>
            <person name="dePamphilis C.W."/>
            <person name="Choi D."/>
            <person name="Shirasu K."/>
        </authorList>
    </citation>
    <scope>NUCLEOTIDE SEQUENCE [LARGE SCALE GENOMIC DNA]</scope>
    <source>
        <strain evidence="2">cv. UVA1</strain>
    </source>
</reference>
<dbReference type="AlphaFoldDB" id="A0A5A7P1K8"/>
<keyword evidence="1" id="KW-0689">Ribosomal protein</keyword>
<keyword evidence="1" id="KW-0687">Ribonucleoprotein</keyword>
<sequence length="123" mass="13974">MASTFLTSNLRDSKARRAMGESLRWQDWSSVRMMSISRRCFEKRPKLSGSKRTSLAAAAILMIWHKRTTRIGSSKGVVGFGAAIYSEGRLLHEWQTTWHGMARSEEATLLAVRWVLKKAIFEG</sequence>
<comment type="caution">
    <text evidence="1">The sequence shown here is derived from an EMBL/GenBank/DDBJ whole genome shotgun (WGS) entry which is preliminary data.</text>
</comment>
<keyword evidence="2" id="KW-1185">Reference proteome</keyword>
<organism evidence="1 2">
    <name type="scientific">Striga asiatica</name>
    <name type="common">Asiatic witchweed</name>
    <name type="synonym">Buchnera asiatica</name>
    <dbReference type="NCBI Taxonomy" id="4170"/>
    <lineage>
        <taxon>Eukaryota</taxon>
        <taxon>Viridiplantae</taxon>
        <taxon>Streptophyta</taxon>
        <taxon>Embryophyta</taxon>
        <taxon>Tracheophyta</taxon>
        <taxon>Spermatophyta</taxon>
        <taxon>Magnoliopsida</taxon>
        <taxon>eudicotyledons</taxon>
        <taxon>Gunneridae</taxon>
        <taxon>Pentapetalae</taxon>
        <taxon>asterids</taxon>
        <taxon>lamiids</taxon>
        <taxon>Lamiales</taxon>
        <taxon>Orobanchaceae</taxon>
        <taxon>Buchnereae</taxon>
        <taxon>Striga</taxon>
    </lineage>
</organism>
<accession>A0A5A7P1K8</accession>
<evidence type="ECO:0000313" key="1">
    <source>
        <dbReference type="EMBL" id="GER26464.1"/>
    </source>
</evidence>
<proteinExistence type="predicted"/>
<protein>
    <submittedName>
        <fullName evidence="1">50S ribosomal protein L16</fullName>
    </submittedName>
</protein>
<evidence type="ECO:0000313" key="2">
    <source>
        <dbReference type="Proteomes" id="UP000325081"/>
    </source>
</evidence>
<dbReference type="EMBL" id="BKCP01001113">
    <property type="protein sequence ID" value="GER26464.1"/>
    <property type="molecule type" value="Genomic_DNA"/>
</dbReference>
<gene>
    <name evidence="1" type="ORF">STAS_02112</name>
</gene>
<dbReference type="Proteomes" id="UP000325081">
    <property type="component" value="Unassembled WGS sequence"/>
</dbReference>
<dbReference type="GO" id="GO:0005840">
    <property type="term" value="C:ribosome"/>
    <property type="evidence" value="ECO:0007669"/>
    <property type="project" value="UniProtKB-KW"/>
</dbReference>